<accession>A0AAF5PQA1</accession>
<reference evidence="1" key="2">
    <citation type="journal article" date="2016" name="Mol. Ecol.">
        <title>Population genomics of the filarial nematode parasite Wuchereria bancrofti from mosquitoes.</title>
        <authorList>
            <person name="Small S.T."/>
            <person name="Reimer L.J."/>
            <person name="Tisch D.J."/>
            <person name="King C.L."/>
            <person name="Christensen B.M."/>
            <person name="Siba P.M."/>
            <person name="Kazura J.W."/>
            <person name="Serre D."/>
            <person name="Zimmerman P.A."/>
        </authorList>
    </citation>
    <scope>NUCLEOTIDE SEQUENCE</scope>
    <source>
        <strain evidence="1">pt0022</strain>
    </source>
</reference>
<organism evidence="1 2">
    <name type="scientific">Wuchereria bancrofti</name>
    <dbReference type="NCBI Taxonomy" id="6293"/>
    <lineage>
        <taxon>Eukaryota</taxon>
        <taxon>Metazoa</taxon>
        <taxon>Ecdysozoa</taxon>
        <taxon>Nematoda</taxon>
        <taxon>Chromadorea</taxon>
        <taxon>Rhabditida</taxon>
        <taxon>Spirurina</taxon>
        <taxon>Spiruromorpha</taxon>
        <taxon>Filarioidea</taxon>
        <taxon>Onchocercidae</taxon>
        <taxon>Wuchereria</taxon>
    </lineage>
</organism>
<sequence>MENTRSNGIQVACISGGTNLNK</sequence>
<reference evidence="2" key="3">
    <citation type="submission" date="2024-02" db="UniProtKB">
        <authorList>
            <consortium name="WormBaseParasite"/>
        </authorList>
    </citation>
    <scope>IDENTIFICATION</scope>
    <source>
        <strain evidence="2">pt0022</strain>
    </source>
</reference>
<evidence type="ECO:0000313" key="2">
    <source>
        <dbReference type="WBParaSite" id="mrna-Wban_04003"/>
    </source>
</evidence>
<reference evidence="1" key="1">
    <citation type="submission" date="2015-03" db="EMBL/GenBank/DDBJ databases">
        <title>Wuchereria bancrofti Genome Sequencing Papua New Guinea Strain.</title>
        <authorList>
            <person name="Small S.T."/>
            <person name="Serre D."/>
            <person name="Zimmerman P.A."/>
        </authorList>
    </citation>
    <scope>NUCLEOTIDE SEQUENCE [LARGE SCALE GENOMIC DNA]</scope>
    <source>
        <strain evidence="1">pt0022</strain>
    </source>
</reference>
<dbReference type="WBParaSite" id="mrna-Wban_04003">
    <property type="protein sequence ID" value="mrna-Wban_04003"/>
    <property type="gene ID" value="Wban_04003"/>
</dbReference>
<name>A0AAF5PQA1_WUCBA</name>
<evidence type="ECO:0000313" key="1">
    <source>
        <dbReference type="Proteomes" id="UP000093561"/>
    </source>
</evidence>
<dbReference type="Proteomes" id="UP000093561">
    <property type="component" value="Unassembled WGS sequence"/>
</dbReference>
<protein>
    <submittedName>
        <fullName evidence="2">Uncharacterized protein</fullName>
    </submittedName>
</protein>
<proteinExistence type="predicted"/>
<dbReference type="AlphaFoldDB" id="A0AAF5PQA1"/>